<sequence length="59" mass="6526">MLLETAALYLSVFMAVYLFSYAYVEGIKIANSEGKIYGGTFIFSVTSGFIFSGLTYVFI</sequence>
<evidence type="ECO:0000256" key="1">
    <source>
        <dbReference type="SAM" id="Phobius"/>
    </source>
</evidence>
<reference evidence="3" key="1">
    <citation type="submission" date="2019-08" db="EMBL/GenBank/DDBJ databases">
        <authorList>
            <person name="Zheng X."/>
        </authorList>
    </citation>
    <scope>NUCLEOTIDE SEQUENCE [LARGE SCALE GENOMIC DNA]</scope>
    <source>
        <strain evidence="3">FJAT-25496</strain>
    </source>
</reference>
<evidence type="ECO:0000313" key="2">
    <source>
        <dbReference type="EMBL" id="QED50195.1"/>
    </source>
</evidence>
<dbReference type="OrthoDB" id="2939462at2"/>
<gene>
    <name evidence="2" type="ORF">FSZ17_18475</name>
</gene>
<protein>
    <submittedName>
        <fullName evidence="2">Uncharacterized protein</fullName>
    </submittedName>
</protein>
<feature type="transmembrane region" description="Helical" evidence="1">
    <location>
        <begin position="36"/>
        <end position="58"/>
    </location>
</feature>
<accession>A0A5B8ZAN1</accession>
<keyword evidence="3" id="KW-1185">Reference proteome</keyword>
<dbReference type="AlphaFoldDB" id="A0A5B8ZAN1"/>
<name>A0A5B8ZAN1_CYTDA</name>
<dbReference type="KEGG" id="bda:FSZ17_18475"/>
<feature type="transmembrane region" description="Helical" evidence="1">
    <location>
        <begin position="6"/>
        <end position="24"/>
    </location>
</feature>
<dbReference type="EMBL" id="CP042593">
    <property type="protein sequence ID" value="QED50195.1"/>
    <property type="molecule type" value="Genomic_DNA"/>
</dbReference>
<keyword evidence="1" id="KW-0472">Membrane</keyword>
<organism evidence="2 3">
    <name type="scientific">Cytobacillus dafuensis</name>
    <name type="common">Bacillus dafuensis</name>
    <dbReference type="NCBI Taxonomy" id="1742359"/>
    <lineage>
        <taxon>Bacteria</taxon>
        <taxon>Bacillati</taxon>
        <taxon>Bacillota</taxon>
        <taxon>Bacilli</taxon>
        <taxon>Bacillales</taxon>
        <taxon>Bacillaceae</taxon>
        <taxon>Cytobacillus</taxon>
    </lineage>
</organism>
<evidence type="ECO:0000313" key="3">
    <source>
        <dbReference type="Proteomes" id="UP000321555"/>
    </source>
</evidence>
<proteinExistence type="predicted"/>
<keyword evidence="1" id="KW-0812">Transmembrane</keyword>
<keyword evidence="1" id="KW-1133">Transmembrane helix</keyword>
<dbReference type="Proteomes" id="UP000321555">
    <property type="component" value="Chromosome"/>
</dbReference>